<evidence type="ECO:0000313" key="2">
    <source>
        <dbReference type="Proteomes" id="UP001195769"/>
    </source>
</evidence>
<organism evidence="1 2">
    <name type="scientific">Suillus fuscotomentosus</name>
    <dbReference type="NCBI Taxonomy" id="1912939"/>
    <lineage>
        <taxon>Eukaryota</taxon>
        <taxon>Fungi</taxon>
        <taxon>Dikarya</taxon>
        <taxon>Basidiomycota</taxon>
        <taxon>Agaricomycotina</taxon>
        <taxon>Agaricomycetes</taxon>
        <taxon>Agaricomycetidae</taxon>
        <taxon>Boletales</taxon>
        <taxon>Suillineae</taxon>
        <taxon>Suillaceae</taxon>
        <taxon>Suillus</taxon>
    </lineage>
</organism>
<gene>
    <name evidence="1" type="ORF">F5891DRAFT_950514</name>
</gene>
<sequence>CNGIGSTAVTVFTNFMSLQDDVETNEDRKDFAKSLLLKLVFLYGHIKDDETFEKPFQSELIIQVLVQHKCATWGAIDSHRTITHAKGALSLSTVAVYIFTLSSQYG</sequence>
<comment type="caution">
    <text evidence="1">The sequence shown here is derived from an EMBL/GenBank/DDBJ whole genome shotgun (WGS) entry which is preliminary data.</text>
</comment>
<feature type="non-terminal residue" evidence="1">
    <location>
        <position position="1"/>
    </location>
</feature>
<dbReference type="GeneID" id="64669271"/>
<name>A0AAD4E930_9AGAM</name>
<dbReference type="EMBL" id="JABBWK010000021">
    <property type="protein sequence ID" value="KAG1901622.1"/>
    <property type="molecule type" value="Genomic_DNA"/>
</dbReference>
<dbReference type="RefSeq" id="XP_041227197.1">
    <property type="nucleotide sequence ID" value="XM_041374973.1"/>
</dbReference>
<protein>
    <submittedName>
        <fullName evidence="1">Uncharacterized protein</fullName>
    </submittedName>
</protein>
<accession>A0AAD4E930</accession>
<proteinExistence type="predicted"/>
<dbReference type="Proteomes" id="UP001195769">
    <property type="component" value="Unassembled WGS sequence"/>
</dbReference>
<evidence type="ECO:0000313" key="1">
    <source>
        <dbReference type="EMBL" id="KAG1901622.1"/>
    </source>
</evidence>
<reference evidence="1" key="1">
    <citation type="journal article" date="2020" name="New Phytol.">
        <title>Comparative genomics reveals dynamic genome evolution in host specialist ectomycorrhizal fungi.</title>
        <authorList>
            <person name="Lofgren L.A."/>
            <person name="Nguyen N.H."/>
            <person name="Vilgalys R."/>
            <person name="Ruytinx J."/>
            <person name="Liao H.L."/>
            <person name="Branco S."/>
            <person name="Kuo A."/>
            <person name="LaButti K."/>
            <person name="Lipzen A."/>
            <person name="Andreopoulos W."/>
            <person name="Pangilinan J."/>
            <person name="Riley R."/>
            <person name="Hundley H."/>
            <person name="Na H."/>
            <person name="Barry K."/>
            <person name="Grigoriev I.V."/>
            <person name="Stajich J.E."/>
            <person name="Kennedy P.G."/>
        </authorList>
    </citation>
    <scope>NUCLEOTIDE SEQUENCE</scope>
    <source>
        <strain evidence="1">FC203</strain>
    </source>
</reference>
<dbReference type="AlphaFoldDB" id="A0AAD4E930"/>
<keyword evidence="2" id="KW-1185">Reference proteome</keyword>